<feature type="transmembrane region" description="Helical" evidence="2">
    <location>
        <begin position="95"/>
        <end position="116"/>
    </location>
</feature>
<feature type="transmembrane region" description="Helical" evidence="2">
    <location>
        <begin position="209"/>
        <end position="229"/>
    </location>
</feature>
<keyword evidence="2" id="KW-0472">Membrane</keyword>
<feature type="transmembrane region" description="Helical" evidence="2">
    <location>
        <begin position="181"/>
        <end position="202"/>
    </location>
</feature>
<gene>
    <name evidence="3" type="ORF">ABWK59_26705</name>
</gene>
<reference evidence="3" key="1">
    <citation type="submission" date="2024-06" db="EMBL/GenBank/DDBJ databases">
        <title>The genome sequences of Kitasatospora sp. strain HUAS MG31.</title>
        <authorList>
            <person name="Mo P."/>
        </authorList>
    </citation>
    <scope>NUCLEOTIDE SEQUENCE</scope>
    <source>
        <strain evidence="3">HUAS MG31</strain>
    </source>
</reference>
<dbReference type="EMBL" id="CP159872">
    <property type="protein sequence ID" value="XCM82244.1"/>
    <property type="molecule type" value="Genomic_DNA"/>
</dbReference>
<feature type="transmembrane region" description="Helical" evidence="2">
    <location>
        <begin position="64"/>
        <end position="83"/>
    </location>
</feature>
<sequence length="284" mass="29702">MTARTVTAEPATARPSRAESTGAMTTAAAHVPVRSLTARTRTARALHAEWTKFATLRSQWTTPLIALALSVGGTAAVQAAYGTEDHSLIDDPSVGIFYGLNFGQVALACFGILLFGQEYASGTIRGSLAAVPDRARLYAAKLALGAGVGLLVGVLTTAGSFLASAHTENLGLGSPEALRAMVAGVLYHPLLIVICLGATAVLRNLTAAMGLITPTVFLGTPLLSAVPGVRELVQFLPDRAGQHALRYQPEAGFHFGHWTGLLVMALWAALATWAGLRSLRRHDA</sequence>
<feature type="transmembrane region" description="Helical" evidence="2">
    <location>
        <begin position="255"/>
        <end position="276"/>
    </location>
</feature>
<name>A0AAU8K0Q0_9ACTN</name>
<organism evidence="3">
    <name type="scientific">Kitasatospora camelliae</name>
    <dbReference type="NCBI Taxonomy" id="3156397"/>
    <lineage>
        <taxon>Bacteria</taxon>
        <taxon>Bacillati</taxon>
        <taxon>Actinomycetota</taxon>
        <taxon>Actinomycetes</taxon>
        <taxon>Kitasatosporales</taxon>
        <taxon>Streptomycetaceae</taxon>
        <taxon>Kitasatospora</taxon>
    </lineage>
</organism>
<evidence type="ECO:0008006" key="4">
    <source>
        <dbReference type="Google" id="ProtNLM"/>
    </source>
</evidence>
<protein>
    <recommendedName>
        <fullName evidence="4">ABC-2 family transporter</fullName>
    </recommendedName>
</protein>
<dbReference type="KEGG" id="kcm:ABWK59_26705"/>
<feature type="transmembrane region" description="Helical" evidence="2">
    <location>
        <begin position="137"/>
        <end position="161"/>
    </location>
</feature>
<proteinExistence type="predicted"/>
<keyword evidence="2" id="KW-1133">Transmembrane helix</keyword>
<dbReference type="AlphaFoldDB" id="A0AAU8K0Q0"/>
<feature type="region of interest" description="Disordered" evidence="1">
    <location>
        <begin position="1"/>
        <end position="24"/>
    </location>
</feature>
<keyword evidence="2" id="KW-0812">Transmembrane</keyword>
<dbReference type="RefSeq" id="WP_354643174.1">
    <property type="nucleotide sequence ID" value="NZ_CP159872.1"/>
</dbReference>
<accession>A0AAU8K0Q0</accession>
<evidence type="ECO:0000256" key="1">
    <source>
        <dbReference type="SAM" id="MobiDB-lite"/>
    </source>
</evidence>
<evidence type="ECO:0000256" key="2">
    <source>
        <dbReference type="SAM" id="Phobius"/>
    </source>
</evidence>
<evidence type="ECO:0000313" key="3">
    <source>
        <dbReference type="EMBL" id="XCM82244.1"/>
    </source>
</evidence>